<accession>A0AAD5K658</accession>
<gene>
    <name evidence="4" type="ORF">BDA99DRAFT_533980</name>
</gene>
<dbReference type="Proteomes" id="UP001209540">
    <property type="component" value="Unassembled WGS sequence"/>
</dbReference>
<dbReference type="InterPro" id="IPR042460">
    <property type="entry name" value="DCN1-like_PONY"/>
</dbReference>
<dbReference type="InterPro" id="IPR005176">
    <property type="entry name" value="PONY_dom"/>
</dbReference>
<dbReference type="AlphaFoldDB" id="A0AAD5K658"/>
<comment type="function">
    <text evidence="1">Neddylation of cullins play an essential role in the regulation of SCF-type complexes activity.</text>
</comment>
<dbReference type="Gene3D" id="1.10.238.200">
    <property type="entry name" value="Cullin, PONY binding domain"/>
    <property type="match status" value="1"/>
</dbReference>
<dbReference type="GO" id="GO:0000151">
    <property type="term" value="C:ubiquitin ligase complex"/>
    <property type="evidence" value="ECO:0007669"/>
    <property type="project" value="TreeGrafter"/>
</dbReference>
<evidence type="ECO:0000256" key="2">
    <source>
        <dbReference type="SAM" id="MobiDB-lite"/>
    </source>
</evidence>
<dbReference type="GO" id="GO:0031624">
    <property type="term" value="F:ubiquitin conjugating enzyme binding"/>
    <property type="evidence" value="ECO:0007669"/>
    <property type="project" value="TreeGrafter"/>
</dbReference>
<name>A0AAD5K658_9FUNG</name>
<feature type="compositionally biased region" description="Basic residues" evidence="2">
    <location>
        <begin position="15"/>
        <end position="24"/>
    </location>
</feature>
<sequence length="260" mass="30241">MPPKRKNTSTEATAKRSRTTRKTQAKATQKTNAVQDFSKTCEAWFNRYKDQEEQEEIITPMGCQAFFNDMDVSLDSVYPIIIGWKLNASRMGYFTKDEWMTGMKELGIHESAKGNHFQTFLYRIDSPEKMKNMVSQWSQSIKDDVIFKKLYLFTFGFAKTTGQKSMDVDVAMALWPLMLDSSAYPLIPSFIEFLRTEKPVKVINKDQWSSLLDFCRSVPDDLSNYDSSSSCNYWFIMDRPVLFDEFVEWRIKHGDDSMVA</sequence>
<comment type="caution">
    <text evidence="4">The sequence shown here is derived from an EMBL/GenBank/DDBJ whole genome shotgun (WGS) entry which is preliminary data.</text>
</comment>
<evidence type="ECO:0000256" key="1">
    <source>
        <dbReference type="RuleBase" id="RU410713"/>
    </source>
</evidence>
<feature type="domain" description="DCUN1" evidence="3">
    <location>
        <begin position="36"/>
        <end position="251"/>
    </location>
</feature>
<dbReference type="PANTHER" id="PTHR12281">
    <property type="entry name" value="RP42 RELATED"/>
    <property type="match status" value="1"/>
</dbReference>
<dbReference type="GO" id="GO:0032182">
    <property type="term" value="F:ubiquitin-like protein binding"/>
    <property type="evidence" value="ECO:0007669"/>
    <property type="project" value="TreeGrafter"/>
</dbReference>
<dbReference type="Pfam" id="PF03556">
    <property type="entry name" value="Cullin_binding"/>
    <property type="match status" value="1"/>
</dbReference>
<dbReference type="PANTHER" id="PTHR12281:SF12">
    <property type="entry name" value="DEFECTIVE IN CULLIN NEDDYLATION PROTEIN"/>
    <property type="match status" value="1"/>
</dbReference>
<evidence type="ECO:0000259" key="3">
    <source>
        <dbReference type="PROSITE" id="PS51229"/>
    </source>
</evidence>
<reference evidence="4" key="2">
    <citation type="submission" date="2023-02" db="EMBL/GenBank/DDBJ databases">
        <authorList>
            <consortium name="DOE Joint Genome Institute"/>
            <person name="Mondo S.J."/>
            <person name="Chang Y."/>
            <person name="Wang Y."/>
            <person name="Ahrendt S."/>
            <person name="Andreopoulos W."/>
            <person name="Barry K."/>
            <person name="Beard J."/>
            <person name="Benny G.L."/>
            <person name="Blankenship S."/>
            <person name="Bonito G."/>
            <person name="Cuomo C."/>
            <person name="Desiro A."/>
            <person name="Gervers K.A."/>
            <person name="Hundley H."/>
            <person name="Kuo A."/>
            <person name="LaButti K."/>
            <person name="Lang B.F."/>
            <person name="Lipzen A."/>
            <person name="O'Donnell K."/>
            <person name="Pangilinan J."/>
            <person name="Reynolds N."/>
            <person name="Sandor L."/>
            <person name="Smith M.W."/>
            <person name="Tsang A."/>
            <person name="Grigoriev I.V."/>
            <person name="Stajich J.E."/>
            <person name="Spatafora J.W."/>
        </authorList>
    </citation>
    <scope>NUCLEOTIDE SEQUENCE</scope>
    <source>
        <strain evidence="4">RSA 2281</strain>
    </source>
</reference>
<proteinExistence type="predicted"/>
<organism evidence="4 5">
    <name type="scientific">Phascolomyces articulosus</name>
    <dbReference type="NCBI Taxonomy" id="60185"/>
    <lineage>
        <taxon>Eukaryota</taxon>
        <taxon>Fungi</taxon>
        <taxon>Fungi incertae sedis</taxon>
        <taxon>Mucoromycota</taxon>
        <taxon>Mucoromycotina</taxon>
        <taxon>Mucoromycetes</taxon>
        <taxon>Mucorales</taxon>
        <taxon>Lichtheimiaceae</taxon>
        <taxon>Phascolomyces</taxon>
    </lineage>
</organism>
<dbReference type="PROSITE" id="PS51229">
    <property type="entry name" value="DCUN1"/>
    <property type="match status" value="1"/>
</dbReference>
<feature type="region of interest" description="Disordered" evidence="2">
    <location>
        <begin position="1"/>
        <end position="31"/>
    </location>
</feature>
<dbReference type="EMBL" id="JAIXMP010000006">
    <property type="protein sequence ID" value="KAI9271492.1"/>
    <property type="molecule type" value="Genomic_DNA"/>
</dbReference>
<dbReference type="Gene3D" id="1.10.238.10">
    <property type="entry name" value="EF-hand"/>
    <property type="match status" value="1"/>
</dbReference>
<dbReference type="GO" id="GO:0097602">
    <property type="term" value="F:cullin family protein binding"/>
    <property type="evidence" value="ECO:0007669"/>
    <property type="project" value="TreeGrafter"/>
</dbReference>
<protein>
    <recommendedName>
        <fullName evidence="1">Defective in cullin neddylation protein</fullName>
    </recommendedName>
</protein>
<evidence type="ECO:0000313" key="4">
    <source>
        <dbReference type="EMBL" id="KAI9271492.1"/>
    </source>
</evidence>
<reference evidence="4" key="1">
    <citation type="journal article" date="2022" name="IScience">
        <title>Evolution of zygomycete secretomes and the origins of terrestrial fungal ecologies.</title>
        <authorList>
            <person name="Chang Y."/>
            <person name="Wang Y."/>
            <person name="Mondo S."/>
            <person name="Ahrendt S."/>
            <person name="Andreopoulos W."/>
            <person name="Barry K."/>
            <person name="Beard J."/>
            <person name="Benny G.L."/>
            <person name="Blankenship S."/>
            <person name="Bonito G."/>
            <person name="Cuomo C."/>
            <person name="Desiro A."/>
            <person name="Gervers K.A."/>
            <person name="Hundley H."/>
            <person name="Kuo A."/>
            <person name="LaButti K."/>
            <person name="Lang B.F."/>
            <person name="Lipzen A."/>
            <person name="O'Donnell K."/>
            <person name="Pangilinan J."/>
            <person name="Reynolds N."/>
            <person name="Sandor L."/>
            <person name="Smith M.E."/>
            <person name="Tsang A."/>
            <person name="Grigoriev I.V."/>
            <person name="Stajich J.E."/>
            <person name="Spatafora J.W."/>
        </authorList>
    </citation>
    <scope>NUCLEOTIDE SEQUENCE</scope>
    <source>
        <strain evidence="4">RSA 2281</strain>
    </source>
</reference>
<dbReference type="InterPro" id="IPR014764">
    <property type="entry name" value="DCN-prot"/>
</dbReference>
<keyword evidence="5" id="KW-1185">Reference proteome</keyword>
<evidence type="ECO:0000313" key="5">
    <source>
        <dbReference type="Proteomes" id="UP001209540"/>
    </source>
</evidence>
<dbReference type="GO" id="GO:0045116">
    <property type="term" value="P:protein neddylation"/>
    <property type="evidence" value="ECO:0007669"/>
    <property type="project" value="TreeGrafter"/>
</dbReference>